<feature type="transmembrane region" description="Helical" evidence="12">
    <location>
        <begin position="371"/>
        <end position="394"/>
    </location>
</feature>
<dbReference type="EMBL" id="ML009265">
    <property type="protein sequence ID" value="RKO97449.1"/>
    <property type="molecule type" value="Genomic_DNA"/>
</dbReference>
<dbReference type="PROSITE" id="PS50297">
    <property type="entry name" value="ANK_REP_REGION"/>
    <property type="match status" value="2"/>
</dbReference>
<proteinExistence type="inferred from homology"/>
<protein>
    <recommendedName>
        <fullName evidence="12">Palmitoyltransferase</fullName>
        <ecNumber evidence="12">2.3.1.225</ecNumber>
    </recommendedName>
</protein>
<dbReference type="PANTHER" id="PTHR24161">
    <property type="entry name" value="ANK_REP_REGION DOMAIN-CONTAINING PROTEIN-RELATED"/>
    <property type="match status" value="1"/>
</dbReference>
<evidence type="ECO:0000256" key="3">
    <source>
        <dbReference type="ARBA" id="ARBA00022692"/>
    </source>
</evidence>
<feature type="transmembrane region" description="Helical" evidence="12">
    <location>
        <begin position="184"/>
        <end position="204"/>
    </location>
</feature>
<evidence type="ECO:0000256" key="2">
    <source>
        <dbReference type="ARBA" id="ARBA00010104"/>
    </source>
</evidence>
<keyword evidence="3 12" id="KW-0812">Transmembrane</keyword>
<feature type="non-terminal residue" evidence="14">
    <location>
        <position position="412"/>
    </location>
</feature>
<comment type="domain">
    <text evidence="12">The DHHC domain is required for palmitoyltransferase activity.</text>
</comment>
<evidence type="ECO:0000256" key="1">
    <source>
        <dbReference type="ARBA" id="ARBA00004141"/>
    </source>
</evidence>
<accession>A0A4P9WVR2</accession>
<feature type="transmembrane region" description="Helical" evidence="12">
    <location>
        <begin position="216"/>
        <end position="239"/>
    </location>
</feature>
<sequence length="412" mass="46014">DLTLRDAQGYDALHLAAHCGAPMLTHYLLASGIDVNTRDAAGRTPLMWAAYQANSLDTLEALCWNGGDALAVDDSGFTALHWAVTAGHYADMVPILLREAERGWDALDVCDLEGKTPVDWAQSRGDDTRLRDAMRRAERPPRDPPPGRASVLHRMPVRRRSALLSAIPGIVVVRWLLCGNRAPAIIMGTPLTSAIPVWTLVYVLGDWIRVHADTGYLVKTHVLFVVSFVICIAGLYRAIRGDPGTIPRTVDVDAKRRVTLEFAHNPMLDQRYFCPTCHLRRPLRSKHCRTCDRCVVLFDHHCPWTHNCVGLRNHRAFLLFVLALPVGALAYLWATLHYLDGATPLIEQTGSCLLGTRLCAYARFHPFTLSIATWTAFVTIWVIFLAIAQLWTAVLRGSTTNESINWAKFRHM</sequence>
<dbReference type="GO" id="GO:0019706">
    <property type="term" value="F:protein-cysteine S-palmitoyltransferase activity"/>
    <property type="evidence" value="ECO:0007669"/>
    <property type="project" value="UniProtKB-EC"/>
</dbReference>
<evidence type="ECO:0000256" key="5">
    <source>
        <dbReference type="ARBA" id="ARBA00022989"/>
    </source>
</evidence>
<organism evidence="14 15">
    <name type="scientific">Caulochytrium protostelioides</name>
    <dbReference type="NCBI Taxonomy" id="1555241"/>
    <lineage>
        <taxon>Eukaryota</taxon>
        <taxon>Fungi</taxon>
        <taxon>Fungi incertae sedis</taxon>
        <taxon>Chytridiomycota</taxon>
        <taxon>Chytridiomycota incertae sedis</taxon>
        <taxon>Chytridiomycetes</taxon>
        <taxon>Caulochytriales</taxon>
        <taxon>Caulochytriaceae</taxon>
        <taxon>Caulochytrium</taxon>
    </lineage>
</organism>
<keyword evidence="12" id="KW-0808">Transferase</keyword>
<dbReference type="GO" id="GO:0016020">
    <property type="term" value="C:membrane"/>
    <property type="evidence" value="ECO:0007669"/>
    <property type="project" value="UniProtKB-SubCell"/>
</dbReference>
<keyword evidence="8" id="KW-0564">Palmitate</keyword>
<dbReference type="EC" id="2.3.1.225" evidence="12"/>
<keyword evidence="4" id="KW-0677">Repeat</keyword>
<dbReference type="Pfam" id="PF12796">
    <property type="entry name" value="Ank_2"/>
    <property type="match status" value="1"/>
</dbReference>
<name>A0A4P9WVR2_9FUNG</name>
<keyword evidence="6 11" id="KW-0040">ANK repeat</keyword>
<comment type="catalytic activity">
    <reaction evidence="10 12">
        <text>L-cysteinyl-[protein] + hexadecanoyl-CoA = S-hexadecanoyl-L-cysteinyl-[protein] + CoA</text>
        <dbReference type="Rhea" id="RHEA:36683"/>
        <dbReference type="Rhea" id="RHEA-COMP:10131"/>
        <dbReference type="Rhea" id="RHEA-COMP:11032"/>
        <dbReference type="ChEBI" id="CHEBI:29950"/>
        <dbReference type="ChEBI" id="CHEBI:57287"/>
        <dbReference type="ChEBI" id="CHEBI:57379"/>
        <dbReference type="ChEBI" id="CHEBI:74151"/>
        <dbReference type="EC" id="2.3.1.225"/>
    </reaction>
</comment>
<keyword evidence="9" id="KW-0449">Lipoprotein</keyword>
<evidence type="ECO:0000313" key="15">
    <source>
        <dbReference type="Proteomes" id="UP000268535"/>
    </source>
</evidence>
<dbReference type="Pfam" id="PF01529">
    <property type="entry name" value="DHHC"/>
    <property type="match status" value="1"/>
</dbReference>
<dbReference type="Proteomes" id="UP000268535">
    <property type="component" value="Unassembled WGS sequence"/>
</dbReference>
<dbReference type="SUPFAM" id="SSF48403">
    <property type="entry name" value="Ankyrin repeat"/>
    <property type="match status" value="1"/>
</dbReference>
<evidence type="ECO:0000256" key="8">
    <source>
        <dbReference type="ARBA" id="ARBA00023139"/>
    </source>
</evidence>
<dbReference type="InterPro" id="IPR001594">
    <property type="entry name" value="Palmitoyltrfase_DHHC"/>
</dbReference>
<evidence type="ECO:0000313" key="14">
    <source>
        <dbReference type="EMBL" id="RKO97449.1"/>
    </source>
</evidence>
<feature type="transmembrane region" description="Helical" evidence="12">
    <location>
        <begin position="161"/>
        <end position="177"/>
    </location>
</feature>
<keyword evidence="12" id="KW-0012">Acyltransferase</keyword>
<dbReference type="PANTHER" id="PTHR24161:SF85">
    <property type="entry name" value="PALMITOYLTRANSFERASE HIP14"/>
    <property type="match status" value="1"/>
</dbReference>
<evidence type="ECO:0000256" key="7">
    <source>
        <dbReference type="ARBA" id="ARBA00023136"/>
    </source>
</evidence>
<evidence type="ECO:0000256" key="10">
    <source>
        <dbReference type="ARBA" id="ARBA00048048"/>
    </source>
</evidence>
<feature type="transmembrane region" description="Helical" evidence="12">
    <location>
        <begin position="316"/>
        <end position="334"/>
    </location>
</feature>
<evidence type="ECO:0000256" key="11">
    <source>
        <dbReference type="PROSITE-ProRule" id="PRU00023"/>
    </source>
</evidence>
<feature type="non-terminal residue" evidence="14">
    <location>
        <position position="1"/>
    </location>
</feature>
<feature type="repeat" description="ANK" evidence="11">
    <location>
        <begin position="75"/>
        <end position="98"/>
    </location>
</feature>
<dbReference type="InterPro" id="IPR036770">
    <property type="entry name" value="Ankyrin_rpt-contain_sf"/>
</dbReference>
<comment type="subcellular location">
    <subcellularLocation>
        <location evidence="1">Membrane</location>
        <topology evidence="1">Multi-pass membrane protein</topology>
    </subcellularLocation>
</comment>
<evidence type="ECO:0000259" key="13">
    <source>
        <dbReference type="Pfam" id="PF01529"/>
    </source>
</evidence>
<evidence type="ECO:0000256" key="4">
    <source>
        <dbReference type="ARBA" id="ARBA00022737"/>
    </source>
</evidence>
<evidence type="ECO:0000256" key="6">
    <source>
        <dbReference type="ARBA" id="ARBA00023043"/>
    </source>
</evidence>
<dbReference type="PROSITE" id="PS50216">
    <property type="entry name" value="DHHC"/>
    <property type="match status" value="1"/>
</dbReference>
<dbReference type="Gene3D" id="1.25.40.20">
    <property type="entry name" value="Ankyrin repeat-containing domain"/>
    <property type="match status" value="2"/>
</dbReference>
<keyword evidence="7 12" id="KW-0472">Membrane</keyword>
<comment type="similarity">
    <text evidence="2">Belongs to the DHHC palmitoyltransferase family. AKR/ZDHHC17 subfamily.</text>
</comment>
<gene>
    <name evidence="14" type="ORF">CAUPRSCDRAFT_834</name>
</gene>
<dbReference type="Pfam" id="PF00023">
    <property type="entry name" value="Ank"/>
    <property type="match status" value="1"/>
</dbReference>
<dbReference type="SMART" id="SM00248">
    <property type="entry name" value="ANK"/>
    <property type="match status" value="3"/>
</dbReference>
<evidence type="ECO:0000256" key="12">
    <source>
        <dbReference type="RuleBase" id="RU079119"/>
    </source>
</evidence>
<feature type="domain" description="Palmitoyltransferase DHHC" evidence="13">
    <location>
        <begin position="269"/>
        <end position="406"/>
    </location>
</feature>
<dbReference type="PROSITE" id="PS50088">
    <property type="entry name" value="ANK_REPEAT"/>
    <property type="match status" value="2"/>
</dbReference>
<feature type="repeat" description="ANK" evidence="11">
    <location>
        <begin position="8"/>
        <end position="40"/>
    </location>
</feature>
<dbReference type="InterPro" id="IPR002110">
    <property type="entry name" value="Ankyrin_rpt"/>
</dbReference>
<reference evidence="15" key="1">
    <citation type="journal article" date="2018" name="Nat. Microbiol.">
        <title>Leveraging single-cell genomics to expand the fungal tree of life.</title>
        <authorList>
            <person name="Ahrendt S.R."/>
            <person name="Quandt C.A."/>
            <person name="Ciobanu D."/>
            <person name="Clum A."/>
            <person name="Salamov A."/>
            <person name="Andreopoulos B."/>
            <person name="Cheng J.F."/>
            <person name="Woyke T."/>
            <person name="Pelin A."/>
            <person name="Henrissat B."/>
            <person name="Reynolds N.K."/>
            <person name="Benny G.L."/>
            <person name="Smith M.E."/>
            <person name="James T.Y."/>
            <person name="Grigoriev I.V."/>
        </authorList>
    </citation>
    <scope>NUCLEOTIDE SEQUENCE [LARGE SCALE GENOMIC DNA]</scope>
    <source>
        <strain evidence="15">ATCC 52028</strain>
    </source>
</reference>
<dbReference type="AlphaFoldDB" id="A0A4P9WVR2"/>
<keyword evidence="5 12" id="KW-1133">Transmembrane helix</keyword>
<evidence type="ECO:0000256" key="9">
    <source>
        <dbReference type="ARBA" id="ARBA00023288"/>
    </source>
</evidence>